<keyword evidence="12" id="KW-1185">Reference proteome</keyword>
<evidence type="ECO:0000259" key="10">
    <source>
        <dbReference type="PROSITE" id="PS50026"/>
    </source>
</evidence>
<comment type="caution">
    <text evidence="7">Lacks conserved residue(s) required for the propagation of feature annotation.</text>
</comment>
<protein>
    <submittedName>
        <fullName evidence="13">Nephronectin isoform X1</fullName>
    </submittedName>
</protein>
<organism evidence="12 13">
    <name type="scientific">Ictalurus punctatus</name>
    <name type="common">Channel catfish</name>
    <name type="synonym">Silurus punctatus</name>
    <dbReference type="NCBI Taxonomy" id="7998"/>
    <lineage>
        <taxon>Eukaryota</taxon>
        <taxon>Metazoa</taxon>
        <taxon>Chordata</taxon>
        <taxon>Craniata</taxon>
        <taxon>Vertebrata</taxon>
        <taxon>Euteleostomi</taxon>
        <taxon>Actinopterygii</taxon>
        <taxon>Neopterygii</taxon>
        <taxon>Teleostei</taxon>
        <taxon>Ostariophysi</taxon>
        <taxon>Siluriformes</taxon>
        <taxon>Ictaluridae</taxon>
        <taxon>Ictalurus</taxon>
    </lineage>
</organism>
<dbReference type="PROSITE" id="PS50026">
    <property type="entry name" value="EGF_3"/>
    <property type="match status" value="2"/>
</dbReference>
<keyword evidence="4" id="KW-0677">Repeat</keyword>
<reference evidence="13" key="2">
    <citation type="submission" date="2025-08" db="UniProtKB">
        <authorList>
            <consortium name="RefSeq"/>
        </authorList>
    </citation>
    <scope>IDENTIFICATION</scope>
    <source>
        <tissue evidence="13">Blood</tissue>
    </source>
</reference>
<dbReference type="CDD" id="cd06263">
    <property type="entry name" value="MAM"/>
    <property type="match status" value="1"/>
</dbReference>
<name>A0A9F7TR06_ICTPU</name>
<dbReference type="Proteomes" id="UP000221080">
    <property type="component" value="Chromosome 15"/>
</dbReference>
<dbReference type="GO" id="GO:0007155">
    <property type="term" value="P:cell adhesion"/>
    <property type="evidence" value="ECO:0007669"/>
    <property type="project" value="UniProtKB-KW"/>
</dbReference>
<dbReference type="FunFam" id="2.10.25.10:FF:000184">
    <property type="entry name" value="nephronectin isoform X2"/>
    <property type="match status" value="1"/>
</dbReference>
<keyword evidence="6" id="KW-1015">Disulfide bond</keyword>
<evidence type="ECO:0000256" key="2">
    <source>
        <dbReference type="ARBA" id="ARBA00022536"/>
    </source>
</evidence>
<dbReference type="InterPro" id="IPR013320">
    <property type="entry name" value="ConA-like_dom_sf"/>
</dbReference>
<dbReference type="SMART" id="SM00181">
    <property type="entry name" value="EGF"/>
    <property type="match status" value="4"/>
</dbReference>
<dbReference type="PROSITE" id="PS50060">
    <property type="entry name" value="MAM_2"/>
    <property type="match status" value="1"/>
</dbReference>
<feature type="region of interest" description="Disordered" evidence="8">
    <location>
        <begin position="342"/>
        <end position="413"/>
    </location>
</feature>
<dbReference type="InterPro" id="IPR018097">
    <property type="entry name" value="EGF_Ca-bd_CS"/>
</dbReference>
<dbReference type="KEGG" id="ipu:108275728"/>
<dbReference type="SUPFAM" id="SSF57184">
    <property type="entry name" value="Growth factor receptor domain"/>
    <property type="match status" value="1"/>
</dbReference>
<dbReference type="PROSITE" id="PS00010">
    <property type="entry name" value="ASX_HYDROXYL"/>
    <property type="match status" value="2"/>
</dbReference>
<dbReference type="PROSITE" id="PS01186">
    <property type="entry name" value="EGF_2"/>
    <property type="match status" value="2"/>
</dbReference>
<dbReference type="Gene3D" id="2.10.25.10">
    <property type="entry name" value="Laminin"/>
    <property type="match status" value="4"/>
</dbReference>
<feature type="chain" id="PRO_5039953759" evidence="9">
    <location>
        <begin position="22"/>
        <end position="712"/>
    </location>
</feature>
<reference evidence="12" key="1">
    <citation type="journal article" date="2016" name="Nat. Commun.">
        <title>The channel catfish genome sequence provides insights into the evolution of scale formation in teleosts.</title>
        <authorList>
            <person name="Liu Z."/>
            <person name="Liu S."/>
            <person name="Yao J."/>
            <person name="Bao L."/>
            <person name="Zhang J."/>
            <person name="Li Y."/>
            <person name="Jiang C."/>
            <person name="Sun L."/>
            <person name="Wang R."/>
            <person name="Zhang Y."/>
            <person name="Zhou T."/>
            <person name="Zeng Q."/>
            <person name="Fu Q."/>
            <person name="Gao S."/>
            <person name="Li N."/>
            <person name="Koren S."/>
            <person name="Jiang Y."/>
            <person name="Zimin A."/>
            <person name="Xu P."/>
            <person name="Phillippy A.M."/>
            <person name="Geng X."/>
            <person name="Song L."/>
            <person name="Sun F."/>
            <person name="Li C."/>
            <person name="Wang X."/>
            <person name="Chen A."/>
            <person name="Jin Y."/>
            <person name="Yuan Z."/>
            <person name="Yang Y."/>
            <person name="Tan S."/>
            <person name="Peatman E."/>
            <person name="Lu J."/>
            <person name="Qin Z."/>
            <person name="Dunham R."/>
            <person name="Li Z."/>
            <person name="Sonstegard T."/>
            <person name="Feng J."/>
            <person name="Danzmann R.G."/>
            <person name="Schroeder S."/>
            <person name="Scheffler B."/>
            <person name="Duke M.V."/>
            <person name="Ballard L."/>
            <person name="Kucuktas H."/>
            <person name="Kaltenboeck L."/>
            <person name="Liu H."/>
            <person name="Armbruster J."/>
            <person name="Xie Y."/>
            <person name="Kirby M.L."/>
            <person name="Tian Y."/>
            <person name="Flanagan M.E."/>
            <person name="Mu W."/>
            <person name="Waldbieser G.C."/>
        </authorList>
    </citation>
    <scope>NUCLEOTIDE SEQUENCE [LARGE SCALE GENOMIC DNA]</scope>
    <source>
        <strain evidence="12">SDA103</strain>
    </source>
</reference>
<dbReference type="InterPro" id="IPR049883">
    <property type="entry name" value="NOTCH1_EGF-like"/>
</dbReference>
<evidence type="ECO:0000256" key="7">
    <source>
        <dbReference type="PROSITE-ProRule" id="PRU00076"/>
    </source>
</evidence>
<feature type="domain" description="EGF-like" evidence="10">
    <location>
        <begin position="173"/>
        <end position="211"/>
    </location>
</feature>
<keyword evidence="2 7" id="KW-0245">EGF-like domain</keyword>
<gene>
    <name evidence="13" type="primary">LOC108275728</name>
</gene>
<dbReference type="Pfam" id="PF07645">
    <property type="entry name" value="EGF_CA"/>
    <property type="match status" value="2"/>
</dbReference>
<evidence type="ECO:0000313" key="13">
    <source>
        <dbReference type="RefSeq" id="XP_053542029.1"/>
    </source>
</evidence>
<dbReference type="InterPro" id="IPR000998">
    <property type="entry name" value="MAM_dom"/>
</dbReference>
<dbReference type="GO" id="GO:0005509">
    <property type="term" value="F:calcium ion binding"/>
    <property type="evidence" value="ECO:0007669"/>
    <property type="project" value="InterPro"/>
</dbReference>
<dbReference type="InterPro" id="IPR052235">
    <property type="entry name" value="Nephronectin_domain"/>
</dbReference>
<dbReference type="SUPFAM" id="SSF57196">
    <property type="entry name" value="EGF/Laminin"/>
    <property type="match status" value="1"/>
</dbReference>
<dbReference type="OrthoDB" id="10060424at2759"/>
<feature type="signal peptide" evidence="9">
    <location>
        <begin position="1"/>
        <end position="21"/>
    </location>
</feature>
<evidence type="ECO:0000313" key="12">
    <source>
        <dbReference type="Proteomes" id="UP000221080"/>
    </source>
</evidence>
<dbReference type="InterPro" id="IPR009030">
    <property type="entry name" value="Growth_fac_rcpt_cys_sf"/>
</dbReference>
<evidence type="ECO:0000256" key="5">
    <source>
        <dbReference type="ARBA" id="ARBA00022889"/>
    </source>
</evidence>
<dbReference type="SMART" id="SM00179">
    <property type="entry name" value="EGF_CA"/>
    <property type="match status" value="2"/>
</dbReference>
<dbReference type="PANTHER" id="PTHR24050:SF19">
    <property type="entry name" value="NEPHRONECTIN"/>
    <property type="match status" value="1"/>
</dbReference>
<dbReference type="PROSITE" id="PS01187">
    <property type="entry name" value="EGF_CA"/>
    <property type="match status" value="2"/>
</dbReference>
<dbReference type="PROSITE" id="PS00022">
    <property type="entry name" value="EGF_1"/>
    <property type="match status" value="1"/>
</dbReference>
<evidence type="ECO:0000256" key="4">
    <source>
        <dbReference type="ARBA" id="ARBA00022737"/>
    </source>
</evidence>
<accession>A0A9F7TR06</accession>
<dbReference type="RefSeq" id="XP_053542029.1">
    <property type="nucleotide sequence ID" value="XM_053686054.1"/>
</dbReference>
<dbReference type="Pfam" id="PF00629">
    <property type="entry name" value="MAM"/>
    <property type="match status" value="1"/>
</dbReference>
<evidence type="ECO:0000256" key="9">
    <source>
        <dbReference type="SAM" id="SignalP"/>
    </source>
</evidence>
<dbReference type="FunFam" id="2.10.25.10:FF:000187">
    <property type="entry name" value="nephronectin isoform X1"/>
    <property type="match status" value="1"/>
</dbReference>
<dbReference type="GO" id="GO:0016020">
    <property type="term" value="C:membrane"/>
    <property type="evidence" value="ECO:0007669"/>
    <property type="project" value="InterPro"/>
</dbReference>
<feature type="domain" description="EGF-like" evidence="10">
    <location>
        <begin position="93"/>
        <end position="132"/>
    </location>
</feature>
<sequence>MEERIPGLVLLLLLSGARVPAQVLTEHRWALLEMSTNGICRYGNRVDCCWGWTRESWGQCRPVCELGCKHGECVGPDQCRCHQGYTGKTCNQDVNECGLKPRPCKHRCMNLVGSYKCFCLTGYMMTHDGTCRNTQTCAMANCQYGCAVMKGQVMCQCPSPGLRLGPDRRTCVDIDECVMGVAKCPRFRKCVNTFGSYICKCHKGFELRYVNGKYQCTGKNNPCHEKPDSKKCRCKPGTRGWSYDCKFVITVTVDPARPFTTTQPTTKITIQTVALTTSPPTTTKKPATTTITRTTTTSPRTTTTAATTMATSVSTSTAPTTFAMTTAQTTVASTVATTVPTTTAPTTVPTTTAPTTVPTTTAPTTVPTTTAPTTVPTTTAPTTVPTTTAPTTVPTTTAPTTAPTTTAPTTVPTTIAPTTVAMTTAPTTVASTMPTTVTTITKPTTAAMTTMPTTVAMTTMPTTVTMTTMPSTLALTTMAKTVATTMPTTSTMATTTALPSTIQIITTTLDNRIQEITQRPRGDVHIPRNPDQNVFELDFDDIELGNTADFARDDSAPGSLSCSFDQGVCSWMTDQDGDQRWETVADPHGGWYLTVPEPKRGRSFRGARLTIHLAPPTTPPWKGSDLCLVFRHRLQGLLIGSLQVFVKKGWGYSPAVWTRTSGQGWRYTQITLWGWGIESVVFKGERRKGRSGEIAIDDVSIHRGVCSTTGRD</sequence>
<dbReference type="AlphaFoldDB" id="A0A9F7TR06"/>
<feature type="region of interest" description="Disordered" evidence="8">
    <location>
        <begin position="277"/>
        <end position="312"/>
    </location>
</feature>
<dbReference type="CDD" id="cd00054">
    <property type="entry name" value="EGF_CA"/>
    <property type="match status" value="2"/>
</dbReference>
<dbReference type="PANTHER" id="PTHR24050">
    <property type="entry name" value="PA14 DOMAIN-CONTAINING PROTEIN"/>
    <property type="match status" value="1"/>
</dbReference>
<dbReference type="Gene3D" id="2.60.120.200">
    <property type="match status" value="1"/>
</dbReference>
<dbReference type="GeneID" id="108275728"/>
<comment type="similarity">
    <text evidence="1">Belongs to the nephronectin family.</text>
</comment>
<proteinExistence type="inferred from homology"/>
<evidence type="ECO:0000256" key="6">
    <source>
        <dbReference type="ARBA" id="ARBA00023157"/>
    </source>
</evidence>
<feature type="domain" description="MAM" evidence="11">
    <location>
        <begin position="560"/>
        <end position="708"/>
    </location>
</feature>
<evidence type="ECO:0000256" key="3">
    <source>
        <dbReference type="ARBA" id="ARBA00022729"/>
    </source>
</evidence>
<dbReference type="GO" id="GO:0005576">
    <property type="term" value="C:extracellular region"/>
    <property type="evidence" value="ECO:0007669"/>
    <property type="project" value="UniProtKB-SubCell"/>
</dbReference>
<dbReference type="InterPro" id="IPR000152">
    <property type="entry name" value="EGF-type_Asp/Asn_hydroxyl_site"/>
</dbReference>
<evidence type="ECO:0000256" key="1">
    <source>
        <dbReference type="ARBA" id="ARBA00009738"/>
    </source>
</evidence>
<dbReference type="SUPFAM" id="SSF49899">
    <property type="entry name" value="Concanavalin A-like lectins/glucanases"/>
    <property type="match status" value="1"/>
</dbReference>
<keyword evidence="3 9" id="KW-0732">Signal</keyword>
<dbReference type="SMART" id="SM00137">
    <property type="entry name" value="MAM"/>
    <property type="match status" value="1"/>
</dbReference>
<dbReference type="InterPro" id="IPR001881">
    <property type="entry name" value="EGF-like_Ca-bd_dom"/>
</dbReference>
<evidence type="ECO:0000259" key="11">
    <source>
        <dbReference type="PROSITE" id="PS50060"/>
    </source>
</evidence>
<evidence type="ECO:0000256" key="8">
    <source>
        <dbReference type="SAM" id="MobiDB-lite"/>
    </source>
</evidence>
<keyword evidence="5" id="KW-0130">Cell adhesion</keyword>
<dbReference type="InterPro" id="IPR000742">
    <property type="entry name" value="EGF"/>
</dbReference>